<keyword evidence="6" id="KW-0501">Molybdenum cofactor biosynthesis</keyword>
<dbReference type="Pfam" id="PF02597">
    <property type="entry name" value="ThiS"/>
    <property type="match status" value="1"/>
</dbReference>
<comment type="catalytic activity">
    <reaction evidence="12">
        <text>2 [molybdopterin-synthase sulfur-carrier protein]-C-terminal-Gly-aminoethanethioate + cyclic pyranopterin phosphate + H2O = molybdopterin + 2 [molybdopterin-synthase sulfur-carrier protein]-C-terminal Gly-Gly + 2 H(+)</text>
        <dbReference type="Rhea" id="RHEA:26333"/>
        <dbReference type="Rhea" id="RHEA-COMP:12202"/>
        <dbReference type="Rhea" id="RHEA-COMP:19907"/>
        <dbReference type="ChEBI" id="CHEBI:15377"/>
        <dbReference type="ChEBI" id="CHEBI:15378"/>
        <dbReference type="ChEBI" id="CHEBI:58698"/>
        <dbReference type="ChEBI" id="CHEBI:59648"/>
        <dbReference type="ChEBI" id="CHEBI:90778"/>
        <dbReference type="ChEBI" id="CHEBI:232372"/>
        <dbReference type="EC" id="2.8.1.12"/>
    </reaction>
</comment>
<evidence type="ECO:0000256" key="1">
    <source>
        <dbReference type="ARBA" id="ARBA00005046"/>
    </source>
</evidence>
<dbReference type="InterPro" id="IPR036563">
    <property type="entry name" value="MoaE_sf"/>
</dbReference>
<dbReference type="SUPFAM" id="SSF54690">
    <property type="entry name" value="Molybdopterin synthase subunit MoaE"/>
    <property type="match status" value="1"/>
</dbReference>
<sequence>MMTIQRQKTLSNPLLLSDTLTQPLVSTSRVWYRKGQKQQFERCGGSNCWEITLRSESFSPSIRYKKLLRNTDLKGGRRRFAAVMQITVLFFAEIAEALNQRDLILDLPEEITVQELIQYLVERYPHIKEVIERSVVACNQEYALPTQSIYPQDEIALIPPVSGGEEAESEVHGTPTCFITRKTLSPESLMSQVANPYAGAILTFAGTVREFTGNLQTVLLEYEAYIPMALRQLENIRSEIDQRWPGVQTAIAHRIGRLQIEEISVLIAVASPHRAESFAAGEFAIQRLKERVPIWKKEVWADGSSWQGTQTAHWNPFSKPED</sequence>
<evidence type="ECO:0000313" key="14">
    <source>
        <dbReference type="Proteomes" id="UP000198660"/>
    </source>
</evidence>
<evidence type="ECO:0000256" key="4">
    <source>
        <dbReference type="ARBA" id="ARBA00013858"/>
    </source>
</evidence>
<organism evidence="13 14">
    <name type="scientific">Marininema halotolerans</name>
    <dbReference type="NCBI Taxonomy" id="1155944"/>
    <lineage>
        <taxon>Bacteria</taxon>
        <taxon>Bacillati</taxon>
        <taxon>Bacillota</taxon>
        <taxon>Bacilli</taxon>
        <taxon>Bacillales</taxon>
        <taxon>Thermoactinomycetaceae</taxon>
        <taxon>Marininema</taxon>
    </lineage>
</organism>
<comment type="similarity">
    <text evidence="2">Belongs to the MoaE family.</text>
</comment>
<dbReference type="InterPro" id="IPR003448">
    <property type="entry name" value="Mopterin_biosynth_MoaE"/>
</dbReference>
<evidence type="ECO:0000256" key="9">
    <source>
        <dbReference type="ARBA" id="ARBA00030407"/>
    </source>
</evidence>
<evidence type="ECO:0000256" key="3">
    <source>
        <dbReference type="ARBA" id="ARBA00011950"/>
    </source>
</evidence>
<dbReference type="Proteomes" id="UP000198660">
    <property type="component" value="Unassembled WGS sequence"/>
</dbReference>
<evidence type="ECO:0000256" key="10">
    <source>
        <dbReference type="ARBA" id="ARBA00030781"/>
    </source>
</evidence>
<keyword evidence="14" id="KW-1185">Reference proteome</keyword>
<evidence type="ECO:0000256" key="6">
    <source>
        <dbReference type="ARBA" id="ARBA00023150"/>
    </source>
</evidence>
<dbReference type="InterPro" id="IPR012675">
    <property type="entry name" value="Beta-grasp_dom_sf"/>
</dbReference>
<dbReference type="NCBIfam" id="TIGR01682">
    <property type="entry name" value="moaD"/>
    <property type="match status" value="1"/>
</dbReference>
<evidence type="ECO:0000256" key="8">
    <source>
        <dbReference type="ARBA" id="ARBA00029745"/>
    </source>
</evidence>
<dbReference type="SUPFAM" id="SSF54285">
    <property type="entry name" value="MoaD/ThiS"/>
    <property type="match status" value="1"/>
</dbReference>
<dbReference type="CDD" id="cd00754">
    <property type="entry name" value="Ubl_MoaD"/>
    <property type="match status" value="1"/>
</dbReference>
<evidence type="ECO:0000256" key="5">
    <source>
        <dbReference type="ARBA" id="ARBA00022679"/>
    </source>
</evidence>
<dbReference type="Pfam" id="PF02391">
    <property type="entry name" value="MoaE"/>
    <property type="match status" value="1"/>
</dbReference>
<evidence type="ECO:0000313" key="13">
    <source>
        <dbReference type="EMBL" id="SFS89859.1"/>
    </source>
</evidence>
<protein>
    <recommendedName>
        <fullName evidence="4">Molybdopterin synthase catalytic subunit</fullName>
        <ecNumber evidence="3">2.8.1.12</ecNumber>
    </recommendedName>
    <alternativeName>
        <fullName evidence="10">MPT synthase subunit 2</fullName>
    </alternativeName>
    <alternativeName>
        <fullName evidence="8">Molybdenum cofactor biosynthesis protein E</fullName>
    </alternativeName>
    <alternativeName>
        <fullName evidence="9">Molybdopterin-converting factor large subunit</fullName>
    </alternativeName>
    <alternativeName>
        <fullName evidence="11">Molybdopterin-converting factor subunit 2</fullName>
    </alternativeName>
</protein>
<evidence type="ECO:0000256" key="12">
    <source>
        <dbReference type="ARBA" id="ARBA00049878"/>
    </source>
</evidence>
<evidence type="ECO:0000256" key="7">
    <source>
        <dbReference type="ARBA" id="ARBA00026066"/>
    </source>
</evidence>
<comment type="subunit">
    <text evidence="7">Heterotetramer of 2 MoaD subunits and 2 MoaE subunits. Also stable as homodimer. The enzyme changes between these two forms during catalysis.</text>
</comment>
<dbReference type="InterPro" id="IPR003749">
    <property type="entry name" value="ThiS/MoaD-like"/>
</dbReference>
<reference evidence="14" key="1">
    <citation type="submission" date="2016-10" db="EMBL/GenBank/DDBJ databases">
        <authorList>
            <person name="Varghese N."/>
            <person name="Submissions S."/>
        </authorList>
    </citation>
    <scope>NUCLEOTIDE SEQUENCE [LARGE SCALE GENOMIC DNA]</scope>
    <source>
        <strain evidence="14">DSM 45789</strain>
    </source>
</reference>
<dbReference type="EC" id="2.8.1.12" evidence="3"/>
<accession>A0A1I6TKW4</accession>
<gene>
    <name evidence="13" type="ORF">SAMN05444972_11093</name>
</gene>
<dbReference type="Gene3D" id="3.10.20.30">
    <property type="match status" value="1"/>
</dbReference>
<dbReference type="InterPro" id="IPR016155">
    <property type="entry name" value="Mopterin_synth/thiamin_S_b"/>
</dbReference>
<dbReference type="FunFam" id="3.90.1170.40:FF:000003">
    <property type="entry name" value="Molybdopterin converting factor subunit 2"/>
    <property type="match status" value="1"/>
</dbReference>
<keyword evidence="5" id="KW-0808">Transferase</keyword>
<dbReference type="PANTHER" id="PTHR23404">
    <property type="entry name" value="MOLYBDOPTERIN SYNTHASE RELATED"/>
    <property type="match status" value="1"/>
</dbReference>
<dbReference type="AlphaFoldDB" id="A0A1I6TKW4"/>
<proteinExistence type="inferred from homology"/>
<name>A0A1I6TKW4_9BACL</name>
<evidence type="ECO:0000256" key="11">
    <source>
        <dbReference type="ARBA" id="ARBA00032474"/>
    </source>
</evidence>
<comment type="pathway">
    <text evidence="1">Cofactor biosynthesis; molybdopterin biosynthesis.</text>
</comment>
<dbReference type="Gene3D" id="3.90.1170.40">
    <property type="entry name" value="Molybdopterin biosynthesis MoaE subunit"/>
    <property type="match status" value="1"/>
</dbReference>
<dbReference type="CDD" id="cd00756">
    <property type="entry name" value="MoaE"/>
    <property type="match status" value="1"/>
</dbReference>
<dbReference type="GO" id="GO:0030366">
    <property type="term" value="F:molybdopterin synthase activity"/>
    <property type="evidence" value="ECO:0007669"/>
    <property type="project" value="UniProtKB-EC"/>
</dbReference>
<dbReference type="GO" id="GO:0006777">
    <property type="term" value="P:Mo-molybdopterin cofactor biosynthetic process"/>
    <property type="evidence" value="ECO:0007669"/>
    <property type="project" value="UniProtKB-KW"/>
</dbReference>
<evidence type="ECO:0000256" key="2">
    <source>
        <dbReference type="ARBA" id="ARBA00005426"/>
    </source>
</evidence>
<dbReference type="EMBL" id="FPAA01000010">
    <property type="protein sequence ID" value="SFS89859.1"/>
    <property type="molecule type" value="Genomic_DNA"/>
</dbReference>